<evidence type="ECO:0000256" key="11">
    <source>
        <dbReference type="ARBA" id="ARBA00023002"/>
    </source>
</evidence>
<dbReference type="Gene3D" id="3.30.360.10">
    <property type="entry name" value="Dihydrodipicolinate Reductase, domain 2"/>
    <property type="match status" value="1"/>
</dbReference>
<evidence type="ECO:0000259" key="17">
    <source>
        <dbReference type="SMART" id="SM00859"/>
    </source>
</evidence>
<keyword evidence="7" id="KW-0028">Amino-acid biosynthesis</keyword>
<evidence type="ECO:0000256" key="10">
    <source>
        <dbReference type="ARBA" id="ARBA00022915"/>
    </source>
</evidence>
<evidence type="ECO:0000256" key="6">
    <source>
        <dbReference type="ARBA" id="ARBA00013120"/>
    </source>
</evidence>
<reference evidence="18 19" key="1">
    <citation type="submission" date="2012-02" db="EMBL/GenBank/DDBJ databases">
        <title>Whole genome shotgun sequence of Mobilicoccus pelagius NBRC 104925.</title>
        <authorList>
            <person name="Yoshida Y."/>
            <person name="Hosoyama A."/>
            <person name="Tsuchikane K."/>
            <person name="Katsumata H."/>
            <person name="Yamazaki S."/>
            <person name="Fujita N."/>
        </authorList>
    </citation>
    <scope>NUCLEOTIDE SEQUENCE [LARGE SCALE GENOMIC DNA]</scope>
    <source>
        <strain evidence="18 19">NBRC 104925</strain>
    </source>
</reference>
<dbReference type="InterPro" id="IPR036291">
    <property type="entry name" value="NAD(P)-bd_dom_sf"/>
</dbReference>
<comment type="catalytic activity">
    <reaction evidence="14">
        <text>L-aspartate 4-semialdehyde + phosphate + NADP(+) = 4-phospho-L-aspartate + NADPH + H(+)</text>
        <dbReference type="Rhea" id="RHEA:24284"/>
        <dbReference type="ChEBI" id="CHEBI:15378"/>
        <dbReference type="ChEBI" id="CHEBI:43474"/>
        <dbReference type="ChEBI" id="CHEBI:57535"/>
        <dbReference type="ChEBI" id="CHEBI:57783"/>
        <dbReference type="ChEBI" id="CHEBI:58349"/>
        <dbReference type="ChEBI" id="CHEBI:537519"/>
        <dbReference type="EC" id="1.2.1.11"/>
    </reaction>
</comment>
<evidence type="ECO:0000256" key="15">
    <source>
        <dbReference type="NCBIfam" id="TIGR01296"/>
    </source>
</evidence>
<keyword evidence="10" id="KW-0220">Diaminopimelate biosynthesis</keyword>
<dbReference type="InterPro" id="IPR000319">
    <property type="entry name" value="Asp-semialdehyde_DH_CS"/>
</dbReference>
<proteinExistence type="inferred from homology"/>
<evidence type="ECO:0000256" key="5">
    <source>
        <dbReference type="ARBA" id="ARBA00011738"/>
    </source>
</evidence>
<evidence type="ECO:0000256" key="9">
    <source>
        <dbReference type="ARBA" id="ARBA00022857"/>
    </source>
</evidence>
<accession>H5UVQ9</accession>
<feature type="active site" description="Proton acceptor" evidence="16">
    <location>
        <position position="240"/>
    </location>
</feature>
<feature type="active site" description="Acyl-thioester intermediate" evidence="16">
    <location>
        <position position="112"/>
    </location>
</feature>
<dbReference type="UniPathway" id="UPA00050">
    <property type="reaction ID" value="UER00463"/>
</dbReference>
<dbReference type="GO" id="GO:0050661">
    <property type="term" value="F:NADP binding"/>
    <property type="evidence" value="ECO:0007669"/>
    <property type="project" value="InterPro"/>
</dbReference>
<evidence type="ECO:0000256" key="16">
    <source>
        <dbReference type="PIRSR" id="PIRSR000148-1"/>
    </source>
</evidence>
<dbReference type="GO" id="GO:0051287">
    <property type="term" value="F:NAD binding"/>
    <property type="evidence" value="ECO:0007669"/>
    <property type="project" value="InterPro"/>
</dbReference>
<evidence type="ECO:0000256" key="1">
    <source>
        <dbReference type="ARBA" id="ARBA00005021"/>
    </source>
</evidence>
<dbReference type="GO" id="GO:0009088">
    <property type="term" value="P:threonine biosynthetic process"/>
    <property type="evidence" value="ECO:0007669"/>
    <property type="project" value="UniProtKB-UniRule"/>
</dbReference>
<evidence type="ECO:0000256" key="3">
    <source>
        <dbReference type="ARBA" id="ARBA00005097"/>
    </source>
</evidence>
<comment type="caution">
    <text evidence="18">The sequence shown here is derived from an EMBL/GenBank/DDBJ whole genome shotgun (WGS) entry which is preliminary data.</text>
</comment>
<dbReference type="InterPro" id="IPR012280">
    <property type="entry name" value="Semialdhyde_DH_dimer_dom"/>
</dbReference>
<evidence type="ECO:0000256" key="8">
    <source>
        <dbReference type="ARBA" id="ARBA00022697"/>
    </source>
</evidence>
<dbReference type="Pfam" id="PF01118">
    <property type="entry name" value="Semialdhyde_dh"/>
    <property type="match status" value="1"/>
</dbReference>
<sequence length="329" mass="34364">MRTLLEERAFPLDDVRFFSSARSAGTTLSFGGREVTVEDTATADFAGIDIALFSNGGTASKEYAPKVAAAGAVVVDNSSAWRKDPDVPLVVSEVNAGDLDSIPKGIVANPNCTTMAAMPVLKPLHDEAGLVRLLVSSYQAVSGSGGAGLVELDSQLRAGYAAGDPKDLALHGDALALPAPNIYAVPVAFNVVALAGSLVDDGSGETDEEQKLRNESRKILHAPHLRVSGTCVRVPVFSGHSLAIHAEFERDLSPERALELLGAAPGVVVTDVPNPLEATGRDEVFVGRVRADQAAPEGKGLSLFVVGDNLRKGAALNAVQVAEELLKRR</sequence>
<dbReference type="GO" id="GO:0009089">
    <property type="term" value="P:lysine biosynthetic process via diaminopimelate"/>
    <property type="evidence" value="ECO:0007669"/>
    <property type="project" value="UniProtKB-UniRule"/>
</dbReference>
<dbReference type="InterPro" id="IPR000534">
    <property type="entry name" value="Semialdehyde_DH_NAD-bd"/>
</dbReference>
<dbReference type="NCBIfam" id="NF011456">
    <property type="entry name" value="PRK14874.1"/>
    <property type="match status" value="1"/>
</dbReference>
<dbReference type="SUPFAM" id="SSF51735">
    <property type="entry name" value="NAD(P)-binding Rossmann-fold domains"/>
    <property type="match status" value="1"/>
</dbReference>
<dbReference type="PANTHER" id="PTHR46278">
    <property type="entry name" value="DEHYDROGENASE, PUTATIVE-RELATED"/>
    <property type="match status" value="1"/>
</dbReference>
<keyword evidence="19" id="KW-1185">Reference proteome</keyword>
<comment type="pathway">
    <text evidence="2">Amino-acid biosynthesis; L-lysine biosynthesis via DAP pathway; (S)-tetrahydrodipicolinate from L-aspartate: step 2/4.</text>
</comment>
<keyword evidence="12" id="KW-0457">Lysine biosynthesis</keyword>
<dbReference type="UniPathway" id="UPA00051">
    <property type="reaction ID" value="UER00464"/>
</dbReference>
<dbReference type="CDD" id="cd18131">
    <property type="entry name" value="ASADH_C_bac_euk_like"/>
    <property type="match status" value="1"/>
</dbReference>
<comment type="pathway">
    <text evidence="3">Amino-acid biosynthesis; L-threonine biosynthesis; L-threonine from L-aspartate: step 2/5.</text>
</comment>
<dbReference type="GO" id="GO:0009086">
    <property type="term" value="P:methionine biosynthetic process"/>
    <property type="evidence" value="ECO:0007669"/>
    <property type="project" value="UniProtKB-UniRule"/>
</dbReference>
<dbReference type="SUPFAM" id="SSF55347">
    <property type="entry name" value="Glyceraldehyde-3-phosphate dehydrogenase-like, C-terminal domain"/>
    <property type="match status" value="1"/>
</dbReference>
<comment type="similarity">
    <text evidence="4">Belongs to the aspartate-semialdehyde dehydrogenase family.</text>
</comment>
<keyword evidence="8" id="KW-0791">Threonine biosynthesis</keyword>
<dbReference type="PANTHER" id="PTHR46278:SF2">
    <property type="entry name" value="ASPARTATE-SEMIALDEHYDE DEHYDROGENASE"/>
    <property type="match status" value="1"/>
</dbReference>
<dbReference type="PROSITE" id="PS01103">
    <property type="entry name" value="ASD"/>
    <property type="match status" value="1"/>
</dbReference>
<dbReference type="GO" id="GO:0019877">
    <property type="term" value="P:diaminopimelate biosynthetic process"/>
    <property type="evidence" value="ECO:0007669"/>
    <property type="project" value="UniProtKB-KW"/>
</dbReference>
<dbReference type="Pfam" id="PF02774">
    <property type="entry name" value="Semialdhyde_dhC"/>
    <property type="match status" value="1"/>
</dbReference>
<dbReference type="STRING" id="1089455.MOPEL_135_00550"/>
<gene>
    <name evidence="18" type="primary">asd</name>
    <name evidence="18" type="ORF">MOPEL_135_00550</name>
</gene>
<dbReference type="SMART" id="SM00859">
    <property type="entry name" value="Semialdhyde_dh"/>
    <property type="match status" value="1"/>
</dbReference>
<dbReference type="EMBL" id="BAFE01000094">
    <property type="protein sequence ID" value="GAB49817.1"/>
    <property type="molecule type" value="Genomic_DNA"/>
</dbReference>
<name>H5UVQ9_9MICO</name>
<dbReference type="InterPro" id="IPR005986">
    <property type="entry name" value="Asp_semialdehyde_DH_beta"/>
</dbReference>
<dbReference type="GO" id="GO:0009097">
    <property type="term" value="P:isoleucine biosynthetic process"/>
    <property type="evidence" value="ECO:0007669"/>
    <property type="project" value="UniProtKB-UniRule"/>
</dbReference>
<evidence type="ECO:0000256" key="12">
    <source>
        <dbReference type="ARBA" id="ARBA00023154"/>
    </source>
</evidence>
<evidence type="ECO:0000313" key="19">
    <source>
        <dbReference type="Proteomes" id="UP000004367"/>
    </source>
</evidence>
<protein>
    <recommendedName>
        <fullName evidence="6 15">Aspartate-semialdehyde dehydrogenase</fullName>
        <ecNumber evidence="6 15">1.2.1.11</ecNumber>
    </recommendedName>
</protein>
<dbReference type="EC" id="1.2.1.11" evidence="6 15"/>
<dbReference type="CDD" id="cd02316">
    <property type="entry name" value="VcASADH2_like_N"/>
    <property type="match status" value="1"/>
</dbReference>
<keyword evidence="9" id="KW-0521">NADP</keyword>
<feature type="domain" description="Semialdehyde dehydrogenase NAD-binding" evidence="17">
    <location>
        <begin position="1"/>
        <end position="102"/>
    </location>
</feature>
<evidence type="ECO:0000256" key="2">
    <source>
        <dbReference type="ARBA" id="ARBA00005076"/>
    </source>
</evidence>
<dbReference type="GO" id="GO:0046983">
    <property type="term" value="F:protein dimerization activity"/>
    <property type="evidence" value="ECO:0007669"/>
    <property type="project" value="InterPro"/>
</dbReference>
<evidence type="ECO:0000256" key="13">
    <source>
        <dbReference type="ARBA" id="ARBA00023167"/>
    </source>
</evidence>
<dbReference type="AlphaFoldDB" id="H5UVQ9"/>
<dbReference type="eggNOG" id="COG0136">
    <property type="taxonomic scope" value="Bacteria"/>
</dbReference>
<evidence type="ECO:0000256" key="7">
    <source>
        <dbReference type="ARBA" id="ARBA00022605"/>
    </source>
</evidence>
<comment type="subunit">
    <text evidence="5">Homodimer.</text>
</comment>
<dbReference type="NCBIfam" id="TIGR01296">
    <property type="entry name" value="asd_B"/>
    <property type="match status" value="1"/>
</dbReference>
<dbReference type="Proteomes" id="UP000004367">
    <property type="component" value="Unassembled WGS sequence"/>
</dbReference>
<dbReference type="UniPathway" id="UPA00034">
    <property type="reaction ID" value="UER00016"/>
</dbReference>
<dbReference type="PIRSF" id="PIRSF000148">
    <property type="entry name" value="ASA_dh"/>
    <property type="match status" value="1"/>
</dbReference>
<evidence type="ECO:0000313" key="18">
    <source>
        <dbReference type="EMBL" id="GAB49817.1"/>
    </source>
</evidence>
<evidence type="ECO:0000256" key="14">
    <source>
        <dbReference type="ARBA" id="ARBA00047891"/>
    </source>
</evidence>
<dbReference type="Gene3D" id="3.40.50.720">
    <property type="entry name" value="NAD(P)-binding Rossmann-like Domain"/>
    <property type="match status" value="1"/>
</dbReference>
<organism evidence="18 19">
    <name type="scientific">Mobilicoccus pelagius NBRC 104925</name>
    <dbReference type="NCBI Taxonomy" id="1089455"/>
    <lineage>
        <taxon>Bacteria</taxon>
        <taxon>Bacillati</taxon>
        <taxon>Actinomycetota</taxon>
        <taxon>Actinomycetes</taxon>
        <taxon>Micrococcales</taxon>
        <taxon>Dermatophilaceae</taxon>
        <taxon>Mobilicoccus</taxon>
    </lineage>
</organism>
<keyword evidence="11" id="KW-0560">Oxidoreductase</keyword>
<comment type="pathway">
    <text evidence="1">Amino-acid biosynthesis; L-methionine biosynthesis via de novo pathway; L-homoserine from L-aspartate: step 2/3.</text>
</comment>
<dbReference type="GO" id="GO:0004073">
    <property type="term" value="F:aspartate-semialdehyde dehydrogenase activity"/>
    <property type="evidence" value="ECO:0007669"/>
    <property type="project" value="UniProtKB-UniRule"/>
</dbReference>
<evidence type="ECO:0000256" key="4">
    <source>
        <dbReference type="ARBA" id="ARBA00010584"/>
    </source>
</evidence>
<keyword evidence="13" id="KW-0486">Methionine biosynthesis</keyword>